<accession>A0A7M1S650</accession>
<gene>
    <name evidence="1" type="ORF">IMZ28_05390</name>
</gene>
<reference evidence="1 2" key="1">
    <citation type="submission" date="2020-10" db="EMBL/GenBank/DDBJ databases">
        <title>The genome of sulfurovum sp.</title>
        <authorList>
            <person name="Xie S."/>
            <person name="Shao Z."/>
            <person name="Jiang L."/>
        </authorList>
    </citation>
    <scope>NUCLEOTIDE SEQUENCE [LARGE SCALE GENOMIC DNA]</scope>
    <source>
        <strain evidence="1 2">ST-419</strain>
    </source>
</reference>
<proteinExistence type="predicted"/>
<keyword evidence="2" id="KW-1185">Reference proteome</keyword>
<dbReference type="RefSeq" id="WP_197549714.1">
    <property type="nucleotide sequence ID" value="NZ_CP063164.1"/>
</dbReference>
<dbReference type="KEGG" id="sinu:IMZ28_05390"/>
<organism evidence="1 2">
    <name type="scientific">Sulfurovum indicum</name>
    <dbReference type="NCBI Taxonomy" id="2779528"/>
    <lineage>
        <taxon>Bacteria</taxon>
        <taxon>Pseudomonadati</taxon>
        <taxon>Campylobacterota</taxon>
        <taxon>Epsilonproteobacteria</taxon>
        <taxon>Campylobacterales</taxon>
        <taxon>Sulfurovaceae</taxon>
        <taxon>Sulfurovum</taxon>
    </lineage>
</organism>
<protein>
    <submittedName>
        <fullName evidence="1">Uncharacterized protein</fullName>
    </submittedName>
</protein>
<name>A0A7M1S650_9BACT</name>
<dbReference type="AlphaFoldDB" id="A0A7M1S650"/>
<evidence type="ECO:0000313" key="1">
    <source>
        <dbReference type="EMBL" id="QOR62897.1"/>
    </source>
</evidence>
<sequence>MSKSNLKHLETIRENLDKTNALSEEEKSDSFKRIEEWYAEDKAWGTLIEKLSEVSPNVKAFLAELGLI</sequence>
<dbReference type="EMBL" id="CP063164">
    <property type="protein sequence ID" value="QOR62897.1"/>
    <property type="molecule type" value="Genomic_DNA"/>
</dbReference>
<evidence type="ECO:0000313" key="2">
    <source>
        <dbReference type="Proteomes" id="UP000595074"/>
    </source>
</evidence>
<dbReference type="Proteomes" id="UP000595074">
    <property type="component" value="Chromosome"/>
</dbReference>